<evidence type="ECO:0000313" key="3">
    <source>
        <dbReference type="WBParaSite" id="PEQ_0000557701-mRNA-1"/>
    </source>
</evidence>
<keyword evidence="2" id="KW-1185">Reference proteome</keyword>
<name>A0A914RLA5_PAREQ</name>
<dbReference type="AlphaFoldDB" id="A0A914RLA5"/>
<dbReference type="Proteomes" id="UP000887564">
    <property type="component" value="Unplaced"/>
</dbReference>
<sequence>SASHISSRHIEVEPLTSGVVCERRSVIADPRPPRKGRKRAGSDSPQCAMLVRVQQIEVDASICEMASPVKKFSRVGVRGLAHEDNYRQRPARNLDWIIEAVARV</sequence>
<feature type="region of interest" description="Disordered" evidence="1">
    <location>
        <begin position="23"/>
        <end position="44"/>
    </location>
</feature>
<organism evidence="2 3">
    <name type="scientific">Parascaris equorum</name>
    <name type="common">Equine roundworm</name>
    <dbReference type="NCBI Taxonomy" id="6256"/>
    <lineage>
        <taxon>Eukaryota</taxon>
        <taxon>Metazoa</taxon>
        <taxon>Ecdysozoa</taxon>
        <taxon>Nematoda</taxon>
        <taxon>Chromadorea</taxon>
        <taxon>Rhabditida</taxon>
        <taxon>Spirurina</taxon>
        <taxon>Ascaridomorpha</taxon>
        <taxon>Ascaridoidea</taxon>
        <taxon>Ascarididae</taxon>
        <taxon>Parascaris</taxon>
    </lineage>
</organism>
<protein>
    <submittedName>
        <fullName evidence="3">Uncharacterized protein</fullName>
    </submittedName>
</protein>
<reference evidence="3" key="1">
    <citation type="submission" date="2022-11" db="UniProtKB">
        <authorList>
            <consortium name="WormBaseParasite"/>
        </authorList>
    </citation>
    <scope>IDENTIFICATION</scope>
</reference>
<dbReference type="WBParaSite" id="PEQ_0000557701-mRNA-1">
    <property type="protein sequence ID" value="PEQ_0000557701-mRNA-1"/>
    <property type="gene ID" value="PEQ_0000557701"/>
</dbReference>
<evidence type="ECO:0000256" key="1">
    <source>
        <dbReference type="SAM" id="MobiDB-lite"/>
    </source>
</evidence>
<proteinExistence type="predicted"/>
<accession>A0A914RLA5</accession>
<evidence type="ECO:0000313" key="2">
    <source>
        <dbReference type="Proteomes" id="UP000887564"/>
    </source>
</evidence>